<organism evidence="2 3">
    <name type="scientific">Yoonia maritima</name>
    <dbReference type="NCBI Taxonomy" id="1435347"/>
    <lineage>
        <taxon>Bacteria</taxon>
        <taxon>Pseudomonadati</taxon>
        <taxon>Pseudomonadota</taxon>
        <taxon>Alphaproteobacteria</taxon>
        <taxon>Rhodobacterales</taxon>
        <taxon>Paracoccaceae</taxon>
        <taxon>Yoonia</taxon>
    </lineage>
</organism>
<feature type="transmembrane region" description="Helical" evidence="1">
    <location>
        <begin position="49"/>
        <end position="71"/>
    </location>
</feature>
<accession>A0A2T0W2N4</accession>
<comment type="caution">
    <text evidence="2">The sequence shown here is derived from an EMBL/GenBank/DDBJ whole genome shotgun (WGS) entry which is preliminary data.</text>
</comment>
<keyword evidence="1" id="KW-0472">Membrane</keyword>
<proteinExistence type="predicted"/>
<name>A0A2T0W2N4_9RHOB</name>
<dbReference type="AlphaFoldDB" id="A0A2T0W2N4"/>
<gene>
    <name evidence="2" type="ORF">CLV80_102127</name>
</gene>
<protein>
    <submittedName>
        <fullName evidence="2">Uncharacterized protein</fullName>
    </submittedName>
</protein>
<reference evidence="2 3" key="1">
    <citation type="submission" date="2018-03" db="EMBL/GenBank/DDBJ databases">
        <title>Genomic Encyclopedia of Archaeal and Bacterial Type Strains, Phase II (KMG-II): from individual species to whole genera.</title>
        <authorList>
            <person name="Goeker M."/>
        </authorList>
    </citation>
    <scope>NUCLEOTIDE SEQUENCE [LARGE SCALE GENOMIC DNA]</scope>
    <source>
        <strain evidence="2 3">DSM 101533</strain>
    </source>
</reference>
<feature type="transmembrane region" description="Helical" evidence="1">
    <location>
        <begin position="12"/>
        <end position="29"/>
    </location>
</feature>
<dbReference type="Proteomes" id="UP000238007">
    <property type="component" value="Unassembled WGS sequence"/>
</dbReference>
<feature type="transmembrane region" description="Helical" evidence="1">
    <location>
        <begin position="92"/>
        <end position="115"/>
    </location>
</feature>
<keyword evidence="1" id="KW-1133">Transmembrane helix</keyword>
<evidence type="ECO:0000313" key="3">
    <source>
        <dbReference type="Proteomes" id="UP000238007"/>
    </source>
</evidence>
<evidence type="ECO:0000313" key="2">
    <source>
        <dbReference type="EMBL" id="PRY79484.1"/>
    </source>
</evidence>
<evidence type="ECO:0000256" key="1">
    <source>
        <dbReference type="SAM" id="Phobius"/>
    </source>
</evidence>
<keyword evidence="3" id="KW-1185">Reference proteome</keyword>
<sequence>MNLLEKFTKFEVATYLVVAVFLASLYLISQIAPEQSSLWQEISAPDSQLATSLSIGVPALLLTSTMTAFCLRPPSRLAARIQPPIRIISDTAMSRFAFVLFWIAVAGFGVIRIVIIPGLG</sequence>
<dbReference type="EMBL" id="PVTP01000002">
    <property type="protein sequence ID" value="PRY79484.1"/>
    <property type="molecule type" value="Genomic_DNA"/>
</dbReference>
<keyword evidence="1" id="KW-0812">Transmembrane</keyword>